<accession>A0A7G9A4M1</accession>
<dbReference type="EMBL" id="MT840189">
    <property type="protein sequence ID" value="QNL31694.1"/>
    <property type="molecule type" value="Genomic_DNA"/>
</dbReference>
<name>A0A7G9A4M1_9VIRU</name>
<proteinExistence type="predicted"/>
<reference evidence="1" key="1">
    <citation type="submission" date="2020-07" db="EMBL/GenBank/DDBJ databases">
        <title>Dissolved microcystin release linked to lysis of a Microcystis spp. bloom in Lake Erie (USA) attributed to a novel cyanophage.</title>
        <authorList>
            <person name="McKindles K.M."/>
            <person name="Manes M.A."/>
            <person name="DeMarco J.R."/>
            <person name="McClure A."/>
            <person name="McKay R.M."/>
            <person name="Davis T.W."/>
            <person name="Bullerjahn G.S."/>
        </authorList>
    </citation>
    <scope>NUCLEOTIDE SEQUENCE</scope>
</reference>
<evidence type="ECO:0000313" key="1">
    <source>
        <dbReference type="EMBL" id="QNL31694.1"/>
    </source>
</evidence>
<organism evidence="1">
    <name type="scientific">Bacteriophage sp</name>
    <dbReference type="NCBI Taxonomy" id="38018"/>
    <lineage>
        <taxon>Viruses</taxon>
    </lineage>
</organism>
<sequence>MAALSGLSDLINRQSGGNNGNPDNLFFHKVPRIGVASAAAPVIGRDQSLWQYEGIPSGGGVPTIAEIPSRSTIGAMPFTAPIASQEKLLISAGITSTVAGIYTLYDRLFQIGGLNAAITTDQPIQGSTALTRNTEGIGNIAFYEIYSQIGTTSTTLTMTYTNQAGVPGRVSTINIGGSGFREATRMQRIPLALGDTGIRVIEKVALSASTGTAGNFGITLVQPISWQSIPSPSLMGWRDYTTGLPGIPSIHPNACLSYIFRAGVATAPDIVGCLAFVEK</sequence>
<protein>
    <submittedName>
        <fullName evidence="1">Uncharacterized protein</fullName>
    </submittedName>
</protein>